<evidence type="ECO:0000313" key="5">
    <source>
        <dbReference type="Proteomes" id="UP000440367"/>
    </source>
</evidence>
<keyword evidence="1" id="KW-0238">DNA-binding</keyword>
<gene>
    <name evidence="4" type="ORF">PF002_g11379</name>
</gene>
<reference evidence="4 5" key="1">
    <citation type="submission" date="2018-08" db="EMBL/GenBank/DDBJ databases">
        <title>Genomic investigation of the strawberry pathogen Phytophthora fragariae indicates pathogenicity is determined by transcriptional variation in three key races.</title>
        <authorList>
            <person name="Adams T.M."/>
            <person name="Armitage A.D."/>
            <person name="Sobczyk M.K."/>
            <person name="Bates H.J."/>
            <person name="Dunwell J.M."/>
            <person name="Nellist C.F."/>
            <person name="Harrison R.J."/>
        </authorList>
    </citation>
    <scope>NUCLEOTIDE SEQUENCE [LARGE SCALE GENOMIC DNA]</scope>
    <source>
        <strain evidence="4 5">BC-1</strain>
    </source>
</reference>
<dbReference type="SUPFAM" id="SSF46689">
    <property type="entry name" value="Homeodomain-like"/>
    <property type="match status" value="1"/>
</dbReference>
<feature type="compositionally biased region" description="Basic residues" evidence="2">
    <location>
        <begin position="1"/>
        <end position="11"/>
    </location>
</feature>
<evidence type="ECO:0000313" key="4">
    <source>
        <dbReference type="EMBL" id="KAE9235974.1"/>
    </source>
</evidence>
<evidence type="ECO:0000259" key="3">
    <source>
        <dbReference type="PROSITE" id="PS51253"/>
    </source>
</evidence>
<organism evidence="4 5">
    <name type="scientific">Phytophthora fragariae</name>
    <dbReference type="NCBI Taxonomy" id="53985"/>
    <lineage>
        <taxon>Eukaryota</taxon>
        <taxon>Sar</taxon>
        <taxon>Stramenopiles</taxon>
        <taxon>Oomycota</taxon>
        <taxon>Peronosporomycetes</taxon>
        <taxon>Peronosporales</taxon>
        <taxon>Peronosporaceae</taxon>
        <taxon>Phytophthora</taxon>
    </lineage>
</organism>
<feature type="region of interest" description="Disordered" evidence="2">
    <location>
        <begin position="1"/>
        <end position="101"/>
    </location>
</feature>
<protein>
    <recommendedName>
        <fullName evidence="3">HTH CENPB-type domain-containing protein</fullName>
    </recommendedName>
</protein>
<evidence type="ECO:0000256" key="2">
    <source>
        <dbReference type="SAM" id="MobiDB-lite"/>
    </source>
</evidence>
<evidence type="ECO:0000256" key="1">
    <source>
        <dbReference type="ARBA" id="ARBA00023125"/>
    </source>
</evidence>
<comment type="caution">
    <text evidence="4">The sequence shown here is derived from an EMBL/GenBank/DDBJ whole genome shotgun (WGS) entry which is preliminary data.</text>
</comment>
<dbReference type="InterPro" id="IPR009057">
    <property type="entry name" value="Homeodomain-like_sf"/>
</dbReference>
<dbReference type="Gene3D" id="1.10.10.60">
    <property type="entry name" value="Homeodomain-like"/>
    <property type="match status" value="2"/>
</dbReference>
<accession>A0A6A3ZJ72</accession>
<dbReference type="Proteomes" id="UP000440367">
    <property type="component" value="Unassembled WGS sequence"/>
</dbReference>
<dbReference type="InterPro" id="IPR006600">
    <property type="entry name" value="HTH_CenpB_DNA-bd_dom"/>
</dbReference>
<sequence length="468" mass="51559">MEVGKLAHKARAASASDTESDLPEELTSASPSSLGKRAQDDALEAADNKKPRVRKGKEDKHRKCDDLEAESDALEADSDSRDAQQVHAVEPTDAEQAAAASAVLSEAAQPVDMVITSEEAAGLNAAVAAAVEAQEQVQVPVQTQTQTQVPPPKPRKGRRVRKTNLEKMEILAFVDQGGSQGAAAEKFGVSRTAVTKMVKERAAISAQALVESATSSRKVLQYQHKLSVIEDMLYKWQMQIELDAPALKITGDLLQSKAMEFRNKILADYSSELSDEVVMSLTDFKASNGWLHRYMQRRSMRSLPKQHTLPGDGEAMSKEELKSYTELLERLTKVPALQKTLGLDFTDNPGQFMVDLVDFDKSEAIGTDEVAKDNEIVVESLAAQGLLRDTHRALMLESIKSDDLPMLTVTEANSSVSRLLHFMSQDSDNLLTLAERRTGRANLLILQRLLMKARDREREREATTDFTV</sequence>
<dbReference type="GO" id="GO:0003677">
    <property type="term" value="F:DNA binding"/>
    <property type="evidence" value="ECO:0007669"/>
    <property type="project" value="UniProtKB-KW"/>
</dbReference>
<dbReference type="EMBL" id="QXGD01000518">
    <property type="protein sequence ID" value="KAE9235974.1"/>
    <property type="molecule type" value="Genomic_DNA"/>
</dbReference>
<proteinExistence type="predicted"/>
<name>A0A6A3ZJ72_9STRA</name>
<dbReference type="PROSITE" id="PS51253">
    <property type="entry name" value="HTH_CENPB"/>
    <property type="match status" value="1"/>
</dbReference>
<dbReference type="AlphaFoldDB" id="A0A6A3ZJ72"/>
<feature type="compositionally biased region" description="Basic and acidic residues" evidence="2">
    <location>
        <begin position="46"/>
        <end position="66"/>
    </location>
</feature>
<feature type="compositionally biased region" description="Acidic residues" evidence="2">
    <location>
        <begin position="67"/>
        <end position="77"/>
    </location>
</feature>
<feature type="domain" description="HTH CENPB-type" evidence="3">
    <location>
        <begin position="217"/>
        <end position="304"/>
    </location>
</feature>
<dbReference type="Pfam" id="PF03221">
    <property type="entry name" value="HTH_Tnp_Tc5"/>
    <property type="match status" value="1"/>
</dbReference>